<evidence type="ECO:0000313" key="4">
    <source>
        <dbReference type="Proteomes" id="UP000297635"/>
    </source>
</evidence>
<comment type="subcellular location">
    <subcellularLocation>
        <location evidence="2">Cell membrane</location>
        <topology evidence="2">Lipid-anchor</topology>
    </subcellularLocation>
</comment>
<dbReference type="EMBL" id="SJSA01000002">
    <property type="protein sequence ID" value="TGG37019.1"/>
    <property type="molecule type" value="Genomic_DNA"/>
</dbReference>
<evidence type="ECO:0000313" key="3">
    <source>
        <dbReference type="EMBL" id="TGG37019.1"/>
    </source>
</evidence>
<dbReference type="Gene3D" id="2.20.200.10">
    <property type="entry name" value="Outer membrane efflux proteins (OEP)"/>
    <property type="match status" value="1"/>
</dbReference>
<proteinExistence type="inferred from homology"/>
<name>A0A4Z0V1K0_9BACT</name>
<gene>
    <name evidence="3" type="ORF">EZ315_14485</name>
</gene>
<sequence>MVRIVEILIMRKFFHVSAIVMLASVMSGMVQAQAQNPMDEASRYLRQPLPERWSFTPDIIQTLPSDDEWWRSFGDSTLDSLISVGINNNFNILEAAHRREMARLAVRQSQAAYYPSVGLNAGYARNYAMRKGADNFSFGADVNWEIDIFGKISQQVKSRKAGYEVSRADYVATMVSMTAEIATYYINYRVLQNQISVANEHIQYQAKVVKITEARHEAGLVSKLDVAQSKTVYYTTEASLPRLKAQASEMLNALSILIGVYPYELAPVLISSSTLPEYQRLIPAGVPANLLRRRPDIAAAEAQLALYAAQVGVAKKDFLPTLALTGSIGWGSDRINKLVKSDSFTYSIAPKLSWTLFDGFSRRNAVASAKEQMLMGIDAYNLTVMTAYTEVENAMEAYNAALESMELNREVFIQSREAFDISMEQYKQGLTVFTNVVNAQIDWLNCANSLVAAHGDALIALVDLYKALGGAPQ</sequence>
<dbReference type="AlphaFoldDB" id="A0A4Z0V1K0"/>
<keyword evidence="2" id="KW-0472">Membrane</keyword>
<dbReference type="NCBIfam" id="TIGR01845">
    <property type="entry name" value="outer_NodT"/>
    <property type="match status" value="1"/>
</dbReference>
<keyword evidence="2" id="KW-1134">Transmembrane beta strand</keyword>
<dbReference type="InterPro" id="IPR010131">
    <property type="entry name" value="MdtP/NodT-like"/>
</dbReference>
<organism evidence="3 4">
    <name type="scientific">Duncaniella freteri</name>
    <dbReference type="NCBI Taxonomy" id="2530391"/>
    <lineage>
        <taxon>Bacteria</taxon>
        <taxon>Pseudomonadati</taxon>
        <taxon>Bacteroidota</taxon>
        <taxon>Bacteroidia</taxon>
        <taxon>Bacteroidales</taxon>
        <taxon>Muribaculaceae</taxon>
        <taxon>Duncaniella</taxon>
    </lineage>
</organism>
<keyword evidence="2" id="KW-0812">Transmembrane</keyword>
<keyword evidence="2" id="KW-0449">Lipoprotein</keyword>
<accession>A0A4Z0V1K0</accession>
<dbReference type="Proteomes" id="UP000297635">
    <property type="component" value="Unassembled WGS sequence"/>
</dbReference>
<keyword evidence="4" id="KW-1185">Reference proteome</keyword>
<comment type="caution">
    <text evidence="3">The sequence shown here is derived from an EMBL/GenBank/DDBJ whole genome shotgun (WGS) entry which is preliminary data.</text>
</comment>
<dbReference type="PANTHER" id="PTHR30203:SF31">
    <property type="entry name" value="RND EFFLUX SYSTEM, OUTER MEMBRANE LIPOPROTEIN, NODT"/>
    <property type="match status" value="1"/>
</dbReference>
<dbReference type="Gene3D" id="1.20.1600.10">
    <property type="entry name" value="Outer membrane efflux proteins (OEP)"/>
    <property type="match status" value="1"/>
</dbReference>
<keyword evidence="2" id="KW-0564">Palmitate</keyword>
<feature type="signal peptide" evidence="2">
    <location>
        <begin position="1"/>
        <end position="32"/>
    </location>
</feature>
<dbReference type="GO" id="GO:0005886">
    <property type="term" value="C:plasma membrane"/>
    <property type="evidence" value="ECO:0007669"/>
    <property type="project" value="UniProtKB-SubCell"/>
</dbReference>
<dbReference type="GO" id="GO:0015562">
    <property type="term" value="F:efflux transmembrane transporter activity"/>
    <property type="evidence" value="ECO:0007669"/>
    <property type="project" value="InterPro"/>
</dbReference>
<dbReference type="InterPro" id="IPR003423">
    <property type="entry name" value="OMP_efflux"/>
</dbReference>
<dbReference type="SUPFAM" id="SSF56954">
    <property type="entry name" value="Outer membrane efflux proteins (OEP)"/>
    <property type="match status" value="1"/>
</dbReference>
<dbReference type="PANTHER" id="PTHR30203">
    <property type="entry name" value="OUTER MEMBRANE CATION EFFLUX PROTEIN"/>
    <property type="match status" value="1"/>
</dbReference>
<dbReference type="Pfam" id="PF02321">
    <property type="entry name" value="OEP"/>
    <property type="match status" value="2"/>
</dbReference>
<comment type="similarity">
    <text evidence="1 2">Belongs to the outer membrane factor (OMF) (TC 1.B.17) family.</text>
</comment>
<reference evidence="3 4" key="1">
    <citation type="submission" date="2019-02" db="EMBL/GenBank/DDBJ databases">
        <title>Isolation and identification of novel species under the genus Muribaculum.</title>
        <authorList>
            <person name="Miyake S."/>
            <person name="Ding Y."/>
            <person name="Low A."/>
            <person name="Soh M."/>
            <person name="Seedorf H."/>
        </authorList>
    </citation>
    <scope>NUCLEOTIDE SEQUENCE [LARGE SCALE GENOMIC DNA]</scope>
    <source>
        <strain evidence="3 4">TLL-A3</strain>
    </source>
</reference>
<feature type="chain" id="PRO_5021513175" evidence="2">
    <location>
        <begin position="33"/>
        <end position="473"/>
    </location>
</feature>
<evidence type="ECO:0000256" key="1">
    <source>
        <dbReference type="ARBA" id="ARBA00007613"/>
    </source>
</evidence>
<protein>
    <submittedName>
        <fullName evidence="3">TolC family protein</fullName>
    </submittedName>
</protein>
<evidence type="ECO:0000256" key="2">
    <source>
        <dbReference type="RuleBase" id="RU362097"/>
    </source>
</evidence>
<keyword evidence="2" id="KW-0732">Signal</keyword>